<name>A0A970B7X9_9GAMM</name>
<accession>A0A970B7X9</accession>
<dbReference type="RefSeq" id="WP_168146131.1">
    <property type="nucleotide sequence ID" value="NZ_JAAVXB010000001.1"/>
</dbReference>
<comment type="caution">
    <text evidence="3">The sequence shown here is derived from an EMBL/GenBank/DDBJ whole genome shotgun (WGS) entry which is preliminary data.</text>
</comment>
<keyword evidence="2" id="KW-0472">Membrane</keyword>
<keyword evidence="1" id="KW-0175">Coiled coil</keyword>
<gene>
    <name evidence="3" type="ORF">G7Y82_00985</name>
</gene>
<evidence type="ECO:0000256" key="1">
    <source>
        <dbReference type="SAM" id="Coils"/>
    </source>
</evidence>
<feature type="transmembrane region" description="Helical" evidence="2">
    <location>
        <begin position="20"/>
        <end position="39"/>
    </location>
</feature>
<keyword evidence="2" id="KW-1133">Transmembrane helix</keyword>
<dbReference type="AlphaFoldDB" id="A0A970B7X9"/>
<keyword evidence="2" id="KW-0812">Transmembrane</keyword>
<dbReference type="EMBL" id="JAAVXB010000001">
    <property type="protein sequence ID" value="NKF20871.1"/>
    <property type="molecule type" value="Genomic_DNA"/>
</dbReference>
<feature type="coiled-coil region" evidence="1">
    <location>
        <begin position="126"/>
        <end position="195"/>
    </location>
</feature>
<feature type="transmembrane region" description="Helical" evidence="2">
    <location>
        <begin position="51"/>
        <end position="69"/>
    </location>
</feature>
<organism evidence="3 4">
    <name type="scientific">Solimonas marina</name>
    <dbReference type="NCBI Taxonomy" id="2714601"/>
    <lineage>
        <taxon>Bacteria</taxon>
        <taxon>Pseudomonadati</taxon>
        <taxon>Pseudomonadota</taxon>
        <taxon>Gammaproteobacteria</taxon>
        <taxon>Nevskiales</taxon>
        <taxon>Nevskiaceae</taxon>
        <taxon>Solimonas</taxon>
    </lineage>
</organism>
<dbReference type="Proteomes" id="UP000653472">
    <property type="component" value="Unassembled WGS sequence"/>
</dbReference>
<protein>
    <submittedName>
        <fullName evidence="3">Uncharacterized protein</fullName>
    </submittedName>
</protein>
<evidence type="ECO:0000313" key="4">
    <source>
        <dbReference type="Proteomes" id="UP000653472"/>
    </source>
</evidence>
<reference evidence="3" key="1">
    <citation type="submission" date="2020-03" db="EMBL/GenBank/DDBJ databases">
        <title>Solimonas marina sp. nov., isolated from deep seawater of the Pacific Ocean.</title>
        <authorList>
            <person name="Liu X."/>
            <person name="Lai Q."/>
            <person name="Sun F."/>
            <person name="Gai Y."/>
            <person name="Li G."/>
            <person name="Shao Z."/>
        </authorList>
    </citation>
    <scope>NUCLEOTIDE SEQUENCE</scope>
    <source>
        <strain evidence="3">C16B3</strain>
    </source>
</reference>
<evidence type="ECO:0000256" key="2">
    <source>
        <dbReference type="SAM" id="Phobius"/>
    </source>
</evidence>
<proteinExistence type="predicted"/>
<sequence length="290" mass="33335">MHHQGESVEVNKEKAALWDYVKAFCAIAITAVFAVKIYLTPISLTVDFPTLLSLLLALFSVALAAMFYFKATETSNTFYDNTYKFTRDIAQLLVKIESGFGERLRHLDEGYSSMRSYIQNLPGKSNEDVEKTKRKIETEQQEVEKVVAERNEIIRHLVERSQLHEEEKETVLHQLKAKEEEVLEAQKEVEKLNKHLLLERLKRRRDARERMVLDDGLANFTLRHVVRKIGSEQIRNGSDSFLRRNFGRLVNDLPGGYIEDLEKHGYFESGLTPSGVRYLRAVASSEGNDA</sequence>
<keyword evidence="4" id="KW-1185">Reference proteome</keyword>
<evidence type="ECO:0000313" key="3">
    <source>
        <dbReference type="EMBL" id="NKF20871.1"/>
    </source>
</evidence>